<dbReference type="Pfam" id="PF16078">
    <property type="entry name" value="2-oxogl_dehyd_N"/>
    <property type="match status" value="1"/>
</dbReference>
<dbReference type="NCBIfam" id="TIGR00239">
    <property type="entry name" value="2oxo_dh_E1"/>
    <property type="match status" value="1"/>
</dbReference>
<comment type="cofactor">
    <cofactor evidence="1">
        <name>thiamine diphosphate</name>
        <dbReference type="ChEBI" id="CHEBI:58937"/>
    </cofactor>
</comment>
<reference evidence="8" key="1">
    <citation type="submission" date="2013-03" db="EMBL/GenBank/DDBJ databases">
        <title>Genome sequence of Chthonomonas calidirosea, the first sequenced genome from the Armatimonadetes phylum (formally candidate division OP10).</title>
        <authorList>
            <person name="Lee K.C.Y."/>
            <person name="Morgan X.C."/>
            <person name="Dunfield P.F."/>
            <person name="Tamas I."/>
            <person name="Houghton K.M."/>
            <person name="Vyssotski M."/>
            <person name="Ryan J.L.J."/>
            <person name="Lagutin K."/>
            <person name="McDonald I.R."/>
            <person name="Stott M.B."/>
        </authorList>
    </citation>
    <scope>NUCLEOTIDE SEQUENCE [LARGE SCALE GENOMIC DNA]</scope>
    <source>
        <strain evidence="8">DSM 23976 / ICMP 18418 / T49</strain>
    </source>
</reference>
<dbReference type="InterPro" id="IPR011603">
    <property type="entry name" value="2oxoglutarate_DH_E1"/>
</dbReference>
<dbReference type="GO" id="GO:0030976">
    <property type="term" value="F:thiamine pyrophosphate binding"/>
    <property type="evidence" value="ECO:0007669"/>
    <property type="project" value="InterPro"/>
</dbReference>
<dbReference type="GO" id="GO:0004591">
    <property type="term" value="F:oxoglutarate dehydrogenase (succinyl-transferring) activity"/>
    <property type="evidence" value="ECO:0007669"/>
    <property type="project" value="UniProtKB-EC"/>
</dbReference>
<dbReference type="NCBIfam" id="NF008907">
    <property type="entry name" value="PRK12270.1"/>
    <property type="match status" value="1"/>
</dbReference>
<evidence type="ECO:0000256" key="3">
    <source>
        <dbReference type="ARBA" id="ARBA00023002"/>
    </source>
</evidence>
<dbReference type="InterPro" id="IPR042179">
    <property type="entry name" value="KGD_C_sf"/>
</dbReference>
<dbReference type="STRING" id="454171.CP488_02453"/>
<dbReference type="Proteomes" id="UP000014227">
    <property type="component" value="Chromosome I"/>
</dbReference>
<dbReference type="RefSeq" id="WP_016482991.1">
    <property type="nucleotide sequence ID" value="NC_021487.1"/>
</dbReference>
<name>S0EYK1_CHTCT</name>
<dbReference type="FunFam" id="3.40.50.970:FF:000036">
    <property type="entry name" value="2-oxoglutarate dehydrogenase E1 component"/>
    <property type="match status" value="1"/>
</dbReference>
<dbReference type="AlphaFoldDB" id="S0EYK1"/>
<dbReference type="InterPro" id="IPR005475">
    <property type="entry name" value="Transketolase-like_Pyr-bd"/>
</dbReference>
<dbReference type="PANTHER" id="PTHR23152:SF4">
    <property type="entry name" value="2-OXOADIPATE DEHYDROGENASE COMPLEX COMPONENT E1"/>
    <property type="match status" value="1"/>
</dbReference>
<dbReference type="EC" id="1.2.4.2" evidence="2"/>
<dbReference type="HOGENOM" id="CLU_004709_1_0_0"/>
<comment type="catalytic activity">
    <reaction evidence="5">
        <text>N(6)-[(R)-lipoyl]-L-lysyl-[protein] + 2-oxoglutarate + H(+) = N(6)-[(R)-S(8)-succinyldihydrolipoyl]-L-lysyl-[protein] + CO2</text>
        <dbReference type="Rhea" id="RHEA:12188"/>
        <dbReference type="Rhea" id="RHEA-COMP:10474"/>
        <dbReference type="Rhea" id="RHEA-COMP:20092"/>
        <dbReference type="ChEBI" id="CHEBI:15378"/>
        <dbReference type="ChEBI" id="CHEBI:16526"/>
        <dbReference type="ChEBI" id="CHEBI:16810"/>
        <dbReference type="ChEBI" id="CHEBI:83099"/>
        <dbReference type="ChEBI" id="CHEBI:83120"/>
        <dbReference type="EC" id="1.2.4.2"/>
    </reaction>
</comment>
<dbReference type="NCBIfam" id="NF006914">
    <property type="entry name" value="PRK09404.1"/>
    <property type="match status" value="1"/>
</dbReference>
<dbReference type="SUPFAM" id="SSF52518">
    <property type="entry name" value="Thiamin diphosphate-binding fold (THDP-binding)"/>
    <property type="match status" value="2"/>
</dbReference>
<dbReference type="Pfam" id="PF16870">
    <property type="entry name" value="OxoGdeHyase_C"/>
    <property type="match status" value="1"/>
</dbReference>
<dbReference type="Gene3D" id="3.40.50.11610">
    <property type="entry name" value="Multifunctional 2-oxoglutarate metabolism enzyme, C-terminal domain"/>
    <property type="match status" value="1"/>
</dbReference>
<dbReference type="Pfam" id="PF02779">
    <property type="entry name" value="Transket_pyr"/>
    <property type="match status" value="1"/>
</dbReference>
<dbReference type="Gene3D" id="3.40.50.12470">
    <property type="match status" value="1"/>
</dbReference>
<dbReference type="PIRSF" id="PIRSF000157">
    <property type="entry name" value="Oxoglu_dh_E1"/>
    <property type="match status" value="1"/>
</dbReference>
<dbReference type="SMART" id="SM00861">
    <property type="entry name" value="Transket_pyr"/>
    <property type="match status" value="1"/>
</dbReference>
<accession>S0EYK1</accession>
<dbReference type="GO" id="GO:0005829">
    <property type="term" value="C:cytosol"/>
    <property type="evidence" value="ECO:0007669"/>
    <property type="project" value="TreeGrafter"/>
</dbReference>
<evidence type="ECO:0000259" key="6">
    <source>
        <dbReference type="SMART" id="SM00861"/>
    </source>
</evidence>
<evidence type="ECO:0000313" key="7">
    <source>
        <dbReference type="EMBL" id="CCW35458.1"/>
    </source>
</evidence>
<dbReference type="Pfam" id="PF00676">
    <property type="entry name" value="E1_dh"/>
    <property type="match status" value="1"/>
</dbReference>
<gene>
    <name evidence="7" type="ORF">CCALI_01643</name>
</gene>
<dbReference type="Gene3D" id="3.40.50.970">
    <property type="match status" value="1"/>
</dbReference>
<feature type="domain" description="Transketolase-like pyrimidine-binding" evidence="6">
    <location>
        <begin position="579"/>
        <end position="774"/>
    </location>
</feature>
<evidence type="ECO:0000313" key="8">
    <source>
        <dbReference type="Proteomes" id="UP000014227"/>
    </source>
</evidence>
<dbReference type="Gene3D" id="1.10.287.1150">
    <property type="entry name" value="TPP helical domain"/>
    <property type="match status" value="1"/>
</dbReference>
<organism evidence="7 8">
    <name type="scientific">Chthonomonas calidirosea (strain DSM 23976 / ICMP 18418 / T49)</name>
    <dbReference type="NCBI Taxonomy" id="1303518"/>
    <lineage>
        <taxon>Bacteria</taxon>
        <taxon>Bacillati</taxon>
        <taxon>Armatimonadota</taxon>
        <taxon>Chthonomonadia</taxon>
        <taxon>Chthonomonadales</taxon>
        <taxon>Chthonomonadaceae</taxon>
        <taxon>Chthonomonas</taxon>
    </lineage>
</organism>
<dbReference type="OrthoDB" id="9759785at2"/>
<sequence>MPELSLFTGANLAYVLDLYERYQRDPESVDPETRAFFEAYPLSSLLEQSVSTDLSNKLLDAAIATVRLARYIRQRGHLDADIDPLHLSPRSSTELELSAHNLTPEILEQLPSSLIGGPIAQETTNARDAIARLRQVYSGTIGYEDEHIQEAKERYWLRDVVESRRFFKDIDAGRKRDLLHRLIEVDIFEDFLQRTFPGEKRFSIEGTDALVPMLDEIVRSAAIEGMHEVVMGMAHRGRLNVLAHVLGKPYEVILKEFKNNIGGEGTSVSGSNFEGWSGDVKYHLGYSRAFRESGVAEMPITLVPNPSHLEYVNPVVEGHVRAAQERRDAMGRPQQNERAALPILIHGDAAFCGQGIVAETLNLSRLPGYRTGGTIHIILNNQIGFTTLPSEGRSTLYASDLAKGFEIPIVHVNADDPIACIAAARMAFAYREEFGKDFLIDLIGYRRYGHNETDEPRTTQPRIYALIDAHPRVREIFAHELEKEGIVSRDEAAAMVNEVRERLRQALDVASRMENGEENGNGHMPPPEEDAIATGVSAETLLSLNEAMLEWPSDFHVNPRAVKQFYEPRRQAIHQPRGIYWAHAEALAFASILADGIPIRLTGQDTERGTFDQRRLALYDVETGERYAPLEHLPQARASFAVYNSPLSESAVLGFEYGYSVHAPDTLTLWEAQFGDFANGAQVIIDQFIAAGYAKWGQSPSLVLLLPHGYEGQGPEHSSARVERYLQLCAENNMRVVNCTTAAQYFHVLRRQAALMRHSPKPLVIFTPKSLLRDKNAAASLQELVEGRFQPVIDDEEARKRANRVTRLILCSGKVYMNLLYQPSGEPREEVFKEERLAVVRVEQLYPFPVEALAKVIGGYPNLRELVWLQEEPQNMGAWSFMEPRLRALLHKLEVDCPIRYIGREESASTAEGSRPRHLVVQERILRAALSDIPALSLSRREAARIAK</sequence>
<dbReference type="InterPro" id="IPR029061">
    <property type="entry name" value="THDP-binding"/>
</dbReference>
<dbReference type="EMBL" id="HF951689">
    <property type="protein sequence ID" value="CCW35458.1"/>
    <property type="molecule type" value="Genomic_DNA"/>
</dbReference>
<protein>
    <recommendedName>
        <fullName evidence="2">oxoglutarate dehydrogenase (succinyl-transferring)</fullName>
        <ecNumber evidence="2">1.2.4.2</ecNumber>
    </recommendedName>
</protein>
<dbReference type="InterPro" id="IPR001017">
    <property type="entry name" value="DH_E1"/>
</dbReference>
<dbReference type="PATRIC" id="fig|1303518.3.peg.1689"/>
<proteinExistence type="predicted"/>
<dbReference type="KEGG" id="ccz:CCALI_01643"/>
<dbReference type="GO" id="GO:0006099">
    <property type="term" value="P:tricarboxylic acid cycle"/>
    <property type="evidence" value="ECO:0007669"/>
    <property type="project" value="TreeGrafter"/>
</dbReference>
<dbReference type="FunCoup" id="S0EYK1">
    <property type="interactions" value="352"/>
</dbReference>
<dbReference type="InterPro" id="IPR031717">
    <property type="entry name" value="ODO-1/KGD_C"/>
</dbReference>
<dbReference type="PANTHER" id="PTHR23152">
    <property type="entry name" value="2-OXOGLUTARATE DEHYDROGENASE"/>
    <property type="match status" value="1"/>
</dbReference>
<keyword evidence="4" id="KW-0786">Thiamine pyrophosphate</keyword>
<evidence type="ECO:0000256" key="1">
    <source>
        <dbReference type="ARBA" id="ARBA00001964"/>
    </source>
</evidence>
<dbReference type="InterPro" id="IPR032106">
    <property type="entry name" value="2-oxogl_dehyd_N"/>
</dbReference>
<dbReference type="InParanoid" id="S0EYK1"/>
<dbReference type="CDD" id="cd02016">
    <property type="entry name" value="TPP_E1_OGDC_like"/>
    <property type="match status" value="1"/>
</dbReference>
<evidence type="ECO:0000256" key="4">
    <source>
        <dbReference type="ARBA" id="ARBA00023052"/>
    </source>
</evidence>
<keyword evidence="8" id="KW-1185">Reference proteome</keyword>
<keyword evidence="3 7" id="KW-0560">Oxidoreductase</keyword>
<dbReference type="eggNOG" id="COG0567">
    <property type="taxonomic scope" value="Bacteria"/>
</dbReference>
<evidence type="ECO:0000256" key="2">
    <source>
        <dbReference type="ARBA" id="ARBA00012280"/>
    </source>
</evidence>
<evidence type="ECO:0000256" key="5">
    <source>
        <dbReference type="ARBA" id="ARBA00051911"/>
    </source>
</evidence>
<dbReference type="GO" id="GO:0045252">
    <property type="term" value="C:oxoglutarate dehydrogenase complex"/>
    <property type="evidence" value="ECO:0007669"/>
    <property type="project" value="TreeGrafter"/>
</dbReference>